<reference evidence="3 4" key="1">
    <citation type="submission" date="2015-02" db="EMBL/GenBank/DDBJ databases">
        <authorList>
            <person name="Ju K.-S."/>
            <person name="Doroghazi J.R."/>
            <person name="Metcalf W."/>
        </authorList>
    </citation>
    <scope>NUCLEOTIDE SEQUENCE [LARGE SCALE GENOMIC DNA]</scope>
    <source>
        <strain evidence="3 4">NRRL ISP-5550</strain>
    </source>
</reference>
<keyword evidence="4" id="KW-1185">Reference proteome</keyword>
<organism evidence="3 4">
    <name type="scientific">Streptomyces katrae</name>
    <dbReference type="NCBI Taxonomy" id="68223"/>
    <lineage>
        <taxon>Bacteria</taxon>
        <taxon>Bacillati</taxon>
        <taxon>Actinomycetota</taxon>
        <taxon>Actinomycetes</taxon>
        <taxon>Kitasatosporales</taxon>
        <taxon>Streptomycetaceae</taxon>
        <taxon>Streptomyces</taxon>
    </lineage>
</organism>
<dbReference type="RefSeq" id="WP_045950730.1">
    <property type="nucleotide sequence ID" value="NZ_JZWV01000928.1"/>
</dbReference>
<protein>
    <recommendedName>
        <fullName evidence="5">Beta-xylosidase</fullName>
    </recommendedName>
</protein>
<dbReference type="PROSITE" id="PS51318">
    <property type="entry name" value="TAT"/>
    <property type="match status" value="1"/>
</dbReference>
<dbReference type="EMBL" id="JZWV01000928">
    <property type="protein sequence ID" value="KJY26538.1"/>
    <property type="molecule type" value="Genomic_DNA"/>
</dbReference>
<feature type="region of interest" description="Disordered" evidence="1">
    <location>
        <begin position="113"/>
        <end position="137"/>
    </location>
</feature>
<dbReference type="PATRIC" id="fig|68223.7.peg.2345"/>
<evidence type="ECO:0000313" key="3">
    <source>
        <dbReference type="EMBL" id="KJY26538.1"/>
    </source>
</evidence>
<gene>
    <name evidence="3" type="ORF">VR44_29825</name>
</gene>
<evidence type="ECO:0000313" key="4">
    <source>
        <dbReference type="Proteomes" id="UP000033551"/>
    </source>
</evidence>
<name>A0A0F4IYK1_9ACTN</name>
<feature type="signal peptide" evidence="2">
    <location>
        <begin position="1"/>
        <end position="34"/>
    </location>
</feature>
<comment type="caution">
    <text evidence="3">The sequence shown here is derived from an EMBL/GenBank/DDBJ whole genome shotgun (WGS) entry which is preliminary data.</text>
</comment>
<evidence type="ECO:0008006" key="5">
    <source>
        <dbReference type="Google" id="ProtNLM"/>
    </source>
</evidence>
<dbReference type="OrthoDB" id="4350131at2"/>
<dbReference type="AlphaFoldDB" id="A0A0F4IYK1"/>
<dbReference type="Proteomes" id="UP000033551">
    <property type="component" value="Unassembled WGS sequence"/>
</dbReference>
<dbReference type="InterPro" id="IPR006311">
    <property type="entry name" value="TAT_signal"/>
</dbReference>
<feature type="chain" id="PRO_5002469953" description="Beta-xylosidase" evidence="2">
    <location>
        <begin position="35"/>
        <end position="431"/>
    </location>
</feature>
<evidence type="ECO:0000256" key="1">
    <source>
        <dbReference type="SAM" id="MobiDB-lite"/>
    </source>
</evidence>
<keyword evidence="2" id="KW-0732">Signal</keyword>
<dbReference type="STRING" id="68223.GCA_002028425_02557"/>
<accession>A0A0F4IYK1</accession>
<evidence type="ECO:0000256" key="2">
    <source>
        <dbReference type="SAM" id="SignalP"/>
    </source>
</evidence>
<sequence>MSTRTLKRRVLAGAGALSLALTGGVVALTGPAQAATKTTPVPVKCVAPAPQPGANGNQDYTITVPDTAKAGETVPITIDPGETPVIPMFTIDTVNTIKAKLLVGGVAQTVTSPAVPSHQEANKKSDPPAFSGTIKIPDGSEGTTVQITIDQVVTDADLGGTVYTTTCTPDPRPSASVGSIAVEALPKDPVTTKLTPNSGKAGTAVVATGANFPAGPVTCSALLAGAATGDTGTGTADASGAATCNITVTKKADAIKIDGSVPPAKPFVFVEEQAGVKNPVDIEVLPGPLALGPKDGQPAVSFGSVTVNGKAQSVFGAFNAATVQDFRGGTLGWDVTATRTPFLNQTTGHAMAKAQLGIQPSCTVTNPDSPSTCTAGAPGAITETPMKVASQAAGGDELTGGEFAVGGAAMLQLPPFMFADTYQSVVTFSIA</sequence>
<proteinExistence type="predicted"/>